<keyword evidence="9" id="KW-1185">Reference proteome</keyword>
<evidence type="ECO:0000256" key="7">
    <source>
        <dbReference type="SAM" id="Phobius"/>
    </source>
</evidence>
<protein>
    <recommendedName>
        <fullName evidence="10">Glycosyltransferase family 8 protein</fullName>
    </recommendedName>
</protein>
<dbReference type="GO" id="GO:0015020">
    <property type="term" value="F:glucuronosyltransferase activity"/>
    <property type="evidence" value="ECO:0007669"/>
    <property type="project" value="TreeGrafter"/>
</dbReference>
<dbReference type="Gene3D" id="3.90.550.10">
    <property type="entry name" value="Spore Coat Polysaccharide Biosynthesis Protein SpsA, Chain A"/>
    <property type="match status" value="1"/>
</dbReference>
<dbReference type="AlphaFoldDB" id="A0A5C3MG25"/>
<accession>A0A5C3MG25</accession>
<evidence type="ECO:0000256" key="6">
    <source>
        <dbReference type="ARBA" id="ARBA00023180"/>
    </source>
</evidence>
<dbReference type="EMBL" id="ML213592">
    <property type="protein sequence ID" value="TFK42828.1"/>
    <property type="molecule type" value="Genomic_DNA"/>
</dbReference>
<dbReference type="InterPro" id="IPR051292">
    <property type="entry name" value="Xyl/GlcA_transferase"/>
</dbReference>
<dbReference type="InterPro" id="IPR029044">
    <property type="entry name" value="Nucleotide-diphossugar_trans"/>
</dbReference>
<evidence type="ECO:0000313" key="9">
    <source>
        <dbReference type="Proteomes" id="UP000308652"/>
    </source>
</evidence>
<name>A0A5C3MG25_9AGAR</name>
<dbReference type="STRING" id="68775.A0A5C3MG25"/>
<feature type="transmembrane region" description="Helical" evidence="7">
    <location>
        <begin position="34"/>
        <end position="50"/>
    </location>
</feature>
<evidence type="ECO:0000313" key="8">
    <source>
        <dbReference type="EMBL" id="TFK42828.1"/>
    </source>
</evidence>
<evidence type="ECO:0008006" key="10">
    <source>
        <dbReference type="Google" id="ProtNLM"/>
    </source>
</evidence>
<dbReference type="Proteomes" id="UP000308652">
    <property type="component" value="Unassembled WGS sequence"/>
</dbReference>
<evidence type="ECO:0000256" key="4">
    <source>
        <dbReference type="ARBA" id="ARBA00022989"/>
    </source>
</evidence>
<keyword evidence="4 7" id="KW-1133">Transmembrane helix</keyword>
<evidence type="ECO:0000256" key="2">
    <source>
        <dbReference type="ARBA" id="ARBA00022692"/>
    </source>
</evidence>
<dbReference type="PANTHER" id="PTHR12270">
    <property type="entry name" value="GLYCOSYLTRANSFERASE-RELATED"/>
    <property type="match status" value="1"/>
</dbReference>
<keyword evidence="3" id="KW-0735">Signal-anchor</keyword>
<proteinExistence type="predicted"/>
<organism evidence="8 9">
    <name type="scientific">Crucibulum laeve</name>
    <dbReference type="NCBI Taxonomy" id="68775"/>
    <lineage>
        <taxon>Eukaryota</taxon>
        <taxon>Fungi</taxon>
        <taxon>Dikarya</taxon>
        <taxon>Basidiomycota</taxon>
        <taxon>Agaricomycotina</taxon>
        <taxon>Agaricomycetes</taxon>
        <taxon>Agaricomycetidae</taxon>
        <taxon>Agaricales</taxon>
        <taxon>Agaricineae</taxon>
        <taxon>Nidulariaceae</taxon>
        <taxon>Crucibulum</taxon>
    </lineage>
</organism>
<dbReference type="SUPFAM" id="SSF53448">
    <property type="entry name" value="Nucleotide-diphospho-sugar transferases"/>
    <property type="match status" value="1"/>
</dbReference>
<dbReference type="GO" id="GO:0035269">
    <property type="term" value="P:protein O-linked glycosylation via mannose"/>
    <property type="evidence" value="ECO:0007669"/>
    <property type="project" value="TreeGrafter"/>
</dbReference>
<evidence type="ECO:0000256" key="1">
    <source>
        <dbReference type="ARBA" id="ARBA00004606"/>
    </source>
</evidence>
<gene>
    <name evidence="8" type="ORF">BDQ12DRAFT_710052</name>
</gene>
<keyword evidence="2 7" id="KW-0812">Transmembrane</keyword>
<evidence type="ECO:0000256" key="5">
    <source>
        <dbReference type="ARBA" id="ARBA00023136"/>
    </source>
</evidence>
<evidence type="ECO:0000256" key="3">
    <source>
        <dbReference type="ARBA" id="ARBA00022968"/>
    </source>
</evidence>
<dbReference type="OrthoDB" id="411524at2759"/>
<dbReference type="PANTHER" id="PTHR12270:SF25">
    <property type="entry name" value="GLYCOSYLTRANSFERASE-LIKE PROTEIN LARGE"/>
    <property type="match status" value="1"/>
</dbReference>
<reference evidence="8 9" key="1">
    <citation type="journal article" date="2019" name="Nat. Ecol. Evol.">
        <title>Megaphylogeny resolves global patterns of mushroom evolution.</title>
        <authorList>
            <person name="Varga T."/>
            <person name="Krizsan K."/>
            <person name="Foldi C."/>
            <person name="Dima B."/>
            <person name="Sanchez-Garcia M."/>
            <person name="Sanchez-Ramirez S."/>
            <person name="Szollosi G.J."/>
            <person name="Szarkandi J.G."/>
            <person name="Papp V."/>
            <person name="Albert L."/>
            <person name="Andreopoulos W."/>
            <person name="Angelini C."/>
            <person name="Antonin V."/>
            <person name="Barry K.W."/>
            <person name="Bougher N.L."/>
            <person name="Buchanan P."/>
            <person name="Buyck B."/>
            <person name="Bense V."/>
            <person name="Catcheside P."/>
            <person name="Chovatia M."/>
            <person name="Cooper J."/>
            <person name="Damon W."/>
            <person name="Desjardin D."/>
            <person name="Finy P."/>
            <person name="Geml J."/>
            <person name="Haridas S."/>
            <person name="Hughes K."/>
            <person name="Justo A."/>
            <person name="Karasinski D."/>
            <person name="Kautmanova I."/>
            <person name="Kiss B."/>
            <person name="Kocsube S."/>
            <person name="Kotiranta H."/>
            <person name="LaButti K.M."/>
            <person name="Lechner B.E."/>
            <person name="Liimatainen K."/>
            <person name="Lipzen A."/>
            <person name="Lukacs Z."/>
            <person name="Mihaltcheva S."/>
            <person name="Morgado L.N."/>
            <person name="Niskanen T."/>
            <person name="Noordeloos M.E."/>
            <person name="Ohm R.A."/>
            <person name="Ortiz-Santana B."/>
            <person name="Ovrebo C."/>
            <person name="Racz N."/>
            <person name="Riley R."/>
            <person name="Savchenko A."/>
            <person name="Shiryaev A."/>
            <person name="Soop K."/>
            <person name="Spirin V."/>
            <person name="Szebenyi C."/>
            <person name="Tomsovsky M."/>
            <person name="Tulloss R.E."/>
            <person name="Uehling J."/>
            <person name="Grigoriev I.V."/>
            <person name="Vagvolgyi C."/>
            <person name="Papp T."/>
            <person name="Martin F.M."/>
            <person name="Miettinen O."/>
            <person name="Hibbett D.S."/>
            <person name="Nagy L.G."/>
        </authorList>
    </citation>
    <scope>NUCLEOTIDE SEQUENCE [LARGE SCALE GENOMIC DNA]</scope>
    <source>
        <strain evidence="8 9">CBS 166.37</strain>
    </source>
</reference>
<keyword evidence="6" id="KW-0325">Glycoprotein</keyword>
<comment type="subcellular location">
    <subcellularLocation>
        <location evidence="1">Membrane</location>
        <topology evidence="1">Single-pass type II membrane protein</topology>
    </subcellularLocation>
</comment>
<dbReference type="GO" id="GO:0016020">
    <property type="term" value="C:membrane"/>
    <property type="evidence" value="ECO:0007669"/>
    <property type="project" value="UniProtKB-SubCell"/>
</dbReference>
<sequence length="455" mass="51301">MNYTTSRAANHLDQLNPGQDHPFSMCWSPRRRKLLAISLLAFVVALLLFANELTTSDLSKVIPTLSVADRALTMTTTVTAPAATQTVYRDVIVTPEPVVFVLIMWSEVSAAEGAILIKSILMYNSSPSEFHIICDDAAENYLRARFARIERPASNIKVRYYKPSWQSMQDRVDREGSIQTDHSAGLPGLMKLFIHEIVPLSVTKGIYVDTDAFFISDPTSLWKVFDTLKPSTAIVMSSHPDQSSPEWHHASRICSCVMLLDLQKLRDLRLMDSSVYREDKSGQFPPALSPDTFRTMYGLPGGDGNGRYDNVRLGDQGYWWAIVHHRPDIFEPLSYDYEVTSCLLDSYLTGLGEDTISKEEELGRQIHLKDTPQEGKTVLPKLLHFNCLHGTPIYTEWSGWSDPTNSLAKRWGAAVAYHVGYKWIWLNRKEGDDTSVDIASHANILFADDQFHHST</sequence>
<keyword evidence="5 7" id="KW-0472">Membrane</keyword>
<dbReference type="GO" id="GO:0042285">
    <property type="term" value="F:xylosyltransferase activity"/>
    <property type="evidence" value="ECO:0007669"/>
    <property type="project" value="TreeGrafter"/>
</dbReference>